<dbReference type="EMBL" id="BMAV01009520">
    <property type="protein sequence ID" value="GFY53819.1"/>
    <property type="molecule type" value="Genomic_DNA"/>
</dbReference>
<accession>A0A8X6XK15</accession>
<feature type="region of interest" description="Disordered" evidence="1">
    <location>
        <begin position="13"/>
        <end position="43"/>
    </location>
</feature>
<reference evidence="2" key="1">
    <citation type="submission" date="2020-08" db="EMBL/GenBank/DDBJ databases">
        <title>Multicomponent nature underlies the extraordinary mechanical properties of spider dragline silk.</title>
        <authorList>
            <person name="Kono N."/>
            <person name="Nakamura H."/>
            <person name="Mori M."/>
            <person name="Yoshida Y."/>
            <person name="Ohtoshi R."/>
            <person name="Malay A.D."/>
            <person name="Moran D.A.P."/>
            <person name="Tomita M."/>
            <person name="Numata K."/>
            <person name="Arakawa K."/>
        </authorList>
    </citation>
    <scope>NUCLEOTIDE SEQUENCE</scope>
</reference>
<protein>
    <submittedName>
        <fullName evidence="2">Uncharacterized protein</fullName>
    </submittedName>
</protein>
<keyword evidence="3" id="KW-1185">Reference proteome</keyword>
<sequence>LLPLGGCKRIRDVPSPELDVQPVPLPEGGEGEEGPPGEGACPQLALSGAPGRVGAVLAPEAPIVQVGTPGVPLAQRGVRPASVLPLVDFTVAA</sequence>
<comment type="caution">
    <text evidence="2">The sequence shown here is derived from an EMBL/GenBank/DDBJ whole genome shotgun (WGS) entry which is preliminary data.</text>
</comment>
<evidence type="ECO:0000313" key="2">
    <source>
        <dbReference type="EMBL" id="GFY53819.1"/>
    </source>
</evidence>
<evidence type="ECO:0000256" key="1">
    <source>
        <dbReference type="SAM" id="MobiDB-lite"/>
    </source>
</evidence>
<feature type="non-terminal residue" evidence="2">
    <location>
        <position position="1"/>
    </location>
</feature>
<proteinExistence type="predicted"/>
<dbReference type="AlphaFoldDB" id="A0A8X6XK15"/>
<gene>
    <name evidence="2" type="ORF">TNIN_361921</name>
</gene>
<organism evidence="2 3">
    <name type="scientific">Trichonephila inaurata madagascariensis</name>
    <dbReference type="NCBI Taxonomy" id="2747483"/>
    <lineage>
        <taxon>Eukaryota</taxon>
        <taxon>Metazoa</taxon>
        <taxon>Ecdysozoa</taxon>
        <taxon>Arthropoda</taxon>
        <taxon>Chelicerata</taxon>
        <taxon>Arachnida</taxon>
        <taxon>Araneae</taxon>
        <taxon>Araneomorphae</taxon>
        <taxon>Entelegynae</taxon>
        <taxon>Araneoidea</taxon>
        <taxon>Nephilidae</taxon>
        <taxon>Trichonephila</taxon>
        <taxon>Trichonephila inaurata</taxon>
    </lineage>
</organism>
<name>A0A8X6XK15_9ARAC</name>
<evidence type="ECO:0000313" key="3">
    <source>
        <dbReference type="Proteomes" id="UP000886998"/>
    </source>
</evidence>
<dbReference type="OrthoDB" id="10491649at2759"/>
<dbReference type="Proteomes" id="UP000886998">
    <property type="component" value="Unassembled WGS sequence"/>
</dbReference>